<dbReference type="Proteomes" id="UP000316092">
    <property type="component" value="Unassembled WGS sequence"/>
</dbReference>
<feature type="chain" id="PRO_5021839307" evidence="2">
    <location>
        <begin position="28"/>
        <end position="61"/>
    </location>
</feature>
<feature type="signal peptide" evidence="2">
    <location>
        <begin position="1"/>
        <end position="27"/>
    </location>
</feature>
<dbReference type="RefSeq" id="WP_143720938.1">
    <property type="nucleotide sequence ID" value="NZ_VKDB01000011.1"/>
</dbReference>
<keyword evidence="4" id="KW-1185">Reference proteome</keyword>
<name>A0A553UWE4_9DEIO</name>
<keyword evidence="1" id="KW-0472">Membrane</keyword>
<comment type="caution">
    <text evidence="3">The sequence shown here is derived from an EMBL/GenBank/DDBJ whole genome shotgun (WGS) entry which is preliminary data.</text>
</comment>
<accession>A0A553UWE4</accession>
<keyword evidence="2" id="KW-0732">Signal</keyword>
<gene>
    <name evidence="3" type="ORF">FNU79_11265</name>
</gene>
<evidence type="ECO:0000313" key="4">
    <source>
        <dbReference type="Proteomes" id="UP000316092"/>
    </source>
</evidence>
<dbReference type="AlphaFoldDB" id="A0A553UWE4"/>
<dbReference type="EMBL" id="VKDB01000011">
    <property type="protein sequence ID" value="TSA84530.1"/>
    <property type="molecule type" value="Genomic_DNA"/>
</dbReference>
<keyword evidence="1" id="KW-1133">Transmembrane helix</keyword>
<proteinExistence type="predicted"/>
<sequence length="61" mass="6566">MKPPFAWMLLALLFVFVLALAALSVEAALDGDSGTATQGGSAVLVLLGLSWTVFQTMRRRR</sequence>
<keyword evidence="1" id="KW-0812">Transmembrane</keyword>
<organism evidence="3 4">
    <name type="scientific">Deinococcus detaillensis</name>
    <dbReference type="NCBI Taxonomy" id="2592048"/>
    <lineage>
        <taxon>Bacteria</taxon>
        <taxon>Thermotogati</taxon>
        <taxon>Deinococcota</taxon>
        <taxon>Deinococci</taxon>
        <taxon>Deinococcales</taxon>
        <taxon>Deinococcaceae</taxon>
        <taxon>Deinococcus</taxon>
    </lineage>
</organism>
<evidence type="ECO:0000256" key="1">
    <source>
        <dbReference type="SAM" id="Phobius"/>
    </source>
</evidence>
<evidence type="ECO:0000313" key="3">
    <source>
        <dbReference type="EMBL" id="TSA84530.1"/>
    </source>
</evidence>
<protein>
    <submittedName>
        <fullName evidence="3">Uncharacterized protein</fullName>
    </submittedName>
</protein>
<feature type="transmembrane region" description="Helical" evidence="1">
    <location>
        <begin position="37"/>
        <end position="54"/>
    </location>
</feature>
<evidence type="ECO:0000256" key="2">
    <source>
        <dbReference type="SAM" id="SignalP"/>
    </source>
</evidence>
<reference evidence="3 4" key="1">
    <citation type="submission" date="2019-07" db="EMBL/GenBank/DDBJ databases">
        <title>Deinococcus detaillus sp. nov., isolated from humus soil in Antarctica.</title>
        <authorList>
            <person name="Zhang K."/>
        </authorList>
    </citation>
    <scope>NUCLEOTIDE SEQUENCE [LARGE SCALE GENOMIC DNA]</scope>
    <source>
        <strain evidence="3 4">H1</strain>
    </source>
</reference>